<evidence type="ECO:0000259" key="10">
    <source>
        <dbReference type="Pfam" id="PF02518"/>
    </source>
</evidence>
<dbReference type="PANTHER" id="PTHR24421">
    <property type="entry name" value="NITRATE/NITRITE SENSOR PROTEIN NARX-RELATED"/>
    <property type="match status" value="1"/>
</dbReference>
<dbReference type="AlphaFoldDB" id="A0A660L509"/>
<evidence type="ECO:0000313" key="13">
    <source>
        <dbReference type="Proteomes" id="UP000278962"/>
    </source>
</evidence>
<keyword evidence="13" id="KW-1185">Reference proteome</keyword>
<accession>A0A660L509</accession>
<dbReference type="InterPro" id="IPR036890">
    <property type="entry name" value="HATPase_C_sf"/>
</dbReference>
<keyword evidence="8" id="KW-0902">Two-component regulatory system</keyword>
<dbReference type="Pfam" id="PF07730">
    <property type="entry name" value="HisKA_3"/>
    <property type="match status" value="1"/>
</dbReference>
<keyword evidence="3" id="KW-0597">Phosphoprotein</keyword>
<evidence type="ECO:0000256" key="3">
    <source>
        <dbReference type="ARBA" id="ARBA00022553"/>
    </source>
</evidence>
<dbReference type="Pfam" id="PF02518">
    <property type="entry name" value="HATPase_c"/>
    <property type="match status" value="1"/>
</dbReference>
<feature type="transmembrane region" description="Helical" evidence="9">
    <location>
        <begin position="123"/>
        <end position="143"/>
    </location>
</feature>
<reference evidence="12 13" key="1">
    <citation type="submission" date="2018-10" db="EMBL/GenBank/DDBJ databases">
        <title>Genomic Encyclopedia of Archaeal and Bacterial Type Strains, Phase II (KMG-II): from individual species to whole genera.</title>
        <authorList>
            <person name="Goeker M."/>
        </authorList>
    </citation>
    <scope>NUCLEOTIDE SEQUENCE [LARGE SCALE GENOMIC DNA]</scope>
    <source>
        <strain evidence="12 13">DSM 14954</strain>
    </source>
</reference>
<feature type="transmembrane region" description="Helical" evidence="9">
    <location>
        <begin position="200"/>
        <end position="219"/>
    </location>
</feature>
<keyword evidence="9" id="KW-1133">Transmembrane helix</keyword>
<feature type="transmembrane region" description="Helical" evidence="9">
    <location>
        <begin position="37"/>
        <end position="58"/>
    </location>
</feature>
<keyword evidence="9" id="KW-0472">Membrane</keyword>
<evidence type="ECO:0000259" key="11">
    <source>
        <dbReference type="Pfam" id="PF07730"/>
    </source>
</evidence>
<dbReference type="Gene3D" id="1.20.5.1930">
    <property type="match status" value="1"/>
</dbReference>
<dbReference type="GO" id="GO:0016020">
    <property type="term" value="C:membrane"/>
    <property type="evidence" value="ECO:0007669"/>
    <property type="project" value="InterPro"/>
</dbReference>
<dbReference type="RefSeq" id="WP_121257070.1">
    <property type="nucleotide sequence ID" value="NZ_RBIL01000002.1"/>
</dbReference>
<dbReference type="EMBL" id="RBIL01000002">
    <property type="protein sequence ID" value="RKQ87969.1"/>
    <property type="molecule type" value="Genomic_DNA"/>
</dbReference>
<evidence type="ECO:0000256" key="5">
    <source>
        <dbReference type="ARBA" id="ARBA00022741"/>
    </source>
</evidence>
<feature type="transmembrane region" description="Helical" evidence="9">
    <location>
        <begin position="89"/>
        <end position="111"/>
    </location>
</feature>
<dbReference type="OrthoDB" id="5241729at2"/>
<dbReference type="PANTHER" id="PTHR24421:SF10">
    <property type="entry name" value="NITRATE_NITRITE SENSOR PROTEIN NARQ"/>
    <property type="match status" value="1"/>
</dbReference>
<keyword evidence="7" id="KW-0067">ATP-binding</keyword>
<dbReference type="GO" id="GO:0046983">
    <property type="term" value="F:protein dimerization activity"/>
    <property type="evidence" value="ECO:0007669"/>
    <property type="project" value="InterPro"/>
</dbReference>
<keyword evidence="5" id="KW-0547">Nucleotide-binding</keyword>
<comment type="caution">
    <text evidence="12">The sequence shown here is derived from an EMBL/GenBank/DDBJ whole genome shotgun (WGS) entry which is preliminary data.</text>
</comment>
<keyword evidence="4" id="KW-0808">Transferase</keyword>
<organism evidence="12 13">
    <name type="scientific">Solirubrobacter pauli</name>
    <dbReference type="NCBI Taxonomy" id="166793"/>
    <lineage>
        <taxon>Bacteria</taxon>
        <taxon>Bacillati</taxon>
        <taxon>Actinomycetota</taxon>
        <taxon>Thermoleophilia</taxon>
        <taxon>Solirubrobacterales</taxon>
        <taxon>Solirubrobacteraceae</taxon>
        <taxon>Solirubrobacter</taxon>
    </lineage>
</organism>
<gene>
    <name evidence="12" type="ORF">C8N24_6004</name>
</gene>
<dbReference type="GO" id="GO:0000155">
    <property type="term" value="F:phosphorelay sensor kinase activity"/>
    <property type="evidence" value="ECO:0007669"/>
    <property type="project" value="InterPro"/>
</dbReference>
<name>A0A660L509_9ACTN</name>
<evidence type="ECO:0000313" key="12">
    <source>
        <dbReference type="EMBL" id="RKQ87969.1"/>
    </source>
</evidence>
<protein>
    <recommendedName>
        <fullName evidence="2">histidine kinase</fullName>
        <ecNumber evidence="2">2.7.13.3</ecNumber>
    </recommendedName>
</protein>
<comment type="catalytic activity">
    <reaction evidence="1">
        <text>ATP + protein L-histidine = ADP + protein N-phospho-L-histidine.</text>
        <dbReference type="EC" id="2.7.13.3"/>
    </reaction>
</comment>
<sequence>MNALTRALAMLALAALLVGLLAAAVIAGSDHVDDTAFAIAFMVGVGYAWIATGLFAWSRRPANKVGALMAATGFAWLLNAFVAANSAVIFTFAVLASNLYLATFAHLLLAYPGGTLSRRDRRIATVVYALCALGALPILLSGLEVTCDRCPESVIQITDSTTVGTVGDILTSIAAVVLAGAVIWVLTARWRAASGPQRRVLAPLLWSGIVLIALVAVTLTSQTVSGDQVPGILPVAWQVVFAAVPFAFLGGLLRGQIAQADAVGELLQRLGEASTGDLRGLLADALGDPSLQLLYWVEEGWVRRDGRSADRPNHAYTPVELNGELVGAIIHDASLEPEAVGHVAAAAGLAMRGERLEAALRRSRARIVEAGLQERRRLERNLHDGAQQRLVALSLSLRIAQNQIAKNPEAAAQMVGAAQEELTRALEELRELARGIHPAVLSDRGLQAAVEALAVRSPLPVKVVEVPGERLPEPVEAAAYFVIAEALTNVAKYAHASNATVAVRRTNGHACVEVRDDGVGGADPGRGSGLQGLADRVGALDGSLALDSPPGSGTTLRAEIPV</sequence>
<evidence type="ECO:0000256" key="8">
    <source>
        <dbReference type="ARBA" id="ARBA00023012"/>
    </source>
</evidence>
<keyword evidence="9" id="KW-0812">Transmembrane</keyword>
<dbReference type="Gene3D" id="3.30.565.10">
    <property type="entry name" value="Histidine kinase-like ATPase, C-terminal domain"/>
    <property type="match status" value="1"/>
</dbReference>
<dbReference type="CDD" id="cd16917">
    <property type="entry name" value="HATPase_UhpB-NarQ-NarX-like"/>
    <property type="match status" value="1"/>
</dbReference>
<evidence type="ECO:0000256" key="9">
    <source>
        <dbReference type="SAM" id="Phobius"/>
    </source>
</evidence>
<dbReference type="SUPFAM" id="SSF55874">
    <property type="entry name" value="ATPase domain of HSP90 chaperone/DNA topoisomerase II/histidine kinase"/>
    <property type="match status" value="1"/>
</dbReference>
<evidence type="ECO:0000256" key="6">
    <source>
        <dbReference type="ARBA" id="ARBA00022777"/>
    </source>
</evidence>
<proteinExistence type="predicted"/>
<feature type="domain" description="Signal transduction histidine kinase subgroup 3 dimerisation and phosphoacceptor" evidence="11">
    <location>
        <begin position="374"/>
        <end position="441"/>
    </location>
</feature>
<feature type="domain" description="Histidine kinase/HSP90-like ATPase" evidence="10">
    <location>
        <begin position="478"/>
        <end position="561"/>
    </location>
</feature>
<feature type="transmembrane region" description="Helical" evidence="9">
    <location>
        <begin position="169"/>
        <end position="188"/>
    </location>
</feature>
<feature type="transmembrane region" description="Helical" evidence="9">
    <location>
        <begin position="231"/>
        <end position="253"/>
    </location>
</feature>
<dbReference type="InterPro" id="IPR050482">
    <property type="entry name" value="Sensor_HK_TwoCompSys"/>
</dbReference>
<evidence type="ECO:0000256" key="1">
    <source>
        <dbReference type="ARBA" id="ARBA00000085"/>
    </source>
</evidence>
<dbReference type="InterPro" id="IPR003594">
    <property type="entry name" value="HATPase_dom"/>
</dbReference>
<dbReference type="GO" id="GO:0005524">
    <property type="term" value="F:ATP binding"/>
    <property type="evidence" value="ECO:0007669"/>
    <property type="project" value="UniProtKB-KW"/>
</dbReference>
<feature type="transmembrane region" description="Helical" evidence="9">
    <location>
        <begin position="65"/>
        <end position="83"/>
    </location>
</feature>
<dbReference type="EC" id="2.7.13.3" evidence="2"/>
<keyword evidence="6 12" id="KW-0418">Kinase</keyword>
<dbReference type="InterPro" id="IPR011712">
    <property type="entry name" value="Sig_transdc_His_kin_sub3_dim/P"/>
</dbReference>
<evidence type="ECO:0000256" key="7">
    <source>
        <dbReference type="ARBA" id="ARBA00022840"/>
    </source>
</evidence>
<evidence type="ECO:0000256" key="2">
    <source>
        <dbReference type="ARBA" id="ARBA00012438"/>
    </source>
</evidence>
<dbReference type="Proteomes" id="UP000278962">
    <property type="component" value="Unassembled WGS sequence"/>
</dbReference>
<evidence type="ECO:0000256" key="4">
    <source>
        <dbReference type="ARBA" id="ARBA00022679"/>
    </source>
</evidence>